<feature type="compositionally biased region" description="Basic and acidic residues" evidence="1">
    <location>
        <begin position="93"/>
        <end position="102"/>
    </location>
</feature>
<feature type="region of interest" description="Disordered" evidence="1">
    <location>
        <begin position="93"/>
        <end position="152"/>
    </location>
</feature>
<proteinExistence type="predicted"/>
<keyword evidence="4" id="KW-1185">Reference proteome</keyword>
<dbReference type="InterPro" id="IPR001138">
    <property type="entry name" value="Zn2Cys6_DnaBD"/>
</dbReference>
<reference evidence="3" key="1">
    <citation type="submission" date="2020-11" db="EMBL/GenBank/DDBJ databases">
        <authorList>
            <consortium name="DOE Joint Genome Institute"/>
            <person name="Ahrendt S."/>
            <person name="Riley R."/>
            <person name="Andreopoulos W."/>
            <person name="Labutti K."/>
            <person name="Pangilinan J."/>
            <person name="Ruiz-Duenas F.J."/>
            <person name="Barrasa J.M."/>
            <person name="Sanchez-Garcia M."/>
            <person name="Camarero S."/>
            <person name="Miyauchi S."/>
            <person name="Serrano A."/>
            <person name="Linde D."/>
            <person name="Babiker R."/>
            <person name="Drula E."/>
            <person name="Ayuso-Fernandez I."/>
            <person name="Pacheco R."/>
            <person name="Padilla G."/>
            <person name="Ferreira P."/>
            <person name="Barriuso J."/>
            <person name="Kellner H."/>
            <person name="Castanera R."/>
            <person name="Alfaro M."/>
            <person name="Ramirez L."/>
            <person name="Pisabarro A.G."/>
            <person name="Kuo A."/>
            <person name="Tritt A."/>
            <person name="Lipzen A."/>
            <person name="He G."/>
            <person name="Yan M."/>
            <person name="Ng V."/>
            <person name="Cullen D."/>
            <person name="Martin F."/>
            <person name="Rosso M.-N."/>
            <person name="Henrissat B."/>
            <person name="Hibbett D."/>
            <person name="Martinez A.T."/>
            <person name="Grigoriev I.V."/>
        </authorList>
    </citation>
    <scope>NUCLEOTIDE SEQUENCE</scope>
    <source>
        <strain evidence="3">CIRM-BRFM 674</strain>
    </source>
</reference>
<dbReference type="EMBL" id="MU155155">
    <property type="protein sequence ID" value="KAF9483283.1"/>
    <property type="molecule type" value="Genomic_DNA"/>
</dbReference>
<dbReference type="GO" id="GO:0008270">
    <property type="term" value="F:zinc ion binding"/>
    <property type="evidence" value="ECO:0007669"/>
    <property type="project" value="InterPro"/>
</dbReference>
<dbReference type="PROSITE" id="PS00463">
    <property type="entry name" value="ZN2_CY6_FUNGAL_1"/>
    <property type="match status" value="1"/>
</dbReference>
<feature type="domain" description="Zn(2)-C6 fungal-type" evidence="2">
    <location>
        <begin position="321"/>
        <end position="356"/>
    </location>
</feature>
<organism evidence="3 4">
    <name type="scientific">Pholiota conissans</name>
    <dbReference type="NCBI Taxonomy" id="109636"/>
    <lineage>
        <taxon>Eukaryota</taxon>
        <taxon>Fungi</taxon>
        <taxon>Dikarya</taxon>
        <taxon>Basidiomycota</taxon>
        <taxon>Agaricomycotina</taxon>
        <taxon>Agaricomycetes</taxon>
        <taxon>Agaricomycetidae</taxon>
        <taxon>Agaricales</taxon>
        <taxon>Agaricineae</taxon>
        <taxon>Strophariaceae</taxon>
        <taxon>Pholiota</taxon>
    </lineage>
</organism>
<evidence type="ECO:0000313" key="3">
    <source>
        <dbReference type="EMBL" id="KAF9483283.1"/>
    </source>
</evidence>
<dbReference type="SMART" id="SM00066">
    <property type="entry name" value="GAL4"/>
    <property type="match status" value="1"/>
</dbReference>
<sequence length="371" mass="40712">MTAYETLPRQVQHVSLSASSSISDTYNVRWSSDSNDLSRPQHQPSSTVSGAMQARYEQGTYAAQCAQQPRAQYRTYTNEGYFDSSARPRYHHDNVWEREETRRKQKSPVWTTSTTYAPHPRSPAQPAESFDQMSSSLTPLASPVTPNEPHGHLQYVMPASTNCTSSAQPIERATNINSHHNVVAHQPIPPSQRSTYSELSVNLKFMERLEREAAAVRKRQTLSAISTTSPSPPVSSTPSPATPASSAAFSRTDSRGMLPSPVCAERKEQVNALTAGPTSSSDSLPTTTAAGQAPTANIEAPVPTLSGPTRNVKEPKKPSLACTFCRERKIACGRPPEGSADPTCNQCARRSFTCTYVKEHPRNPRRSRKRD</sequence>
<feature type="region of interest" description="Disordered" evidence="1">
    <location>
        <begin position="272"/>
        <end position="316"/>
    </location>
</feature>
<accession>A0A9P5Z9W6</accession>
<gene>
    <name evidence="3" type="ORF">BDN70DRAFT_918496</name>
</gene>
<evidence type="ECO:0000313" key="4">
    <source>
        <dbReference type="Proteomes" id="UP000807469"/>
    </source>
</evidence>
<dbReference type="InterPro" id="IPR036864">
    <property type="entry name" value="Zn2-C6_fun-type_DNA-bd_sf"/>
</dbReference>
<dbReference type="Pfam" id="PF00172">
    <property type="entry name" value="Zn_clus"/>
    <property type="match status" value="1"/>
</dbReference>
<dbReference type="Proteomes" id="UP000807469">
    <property type="component" value="Unassembled WGS sequence"/>
</dbReference>
<name>A0A9P5Z9W6_9AGAR</name>
<dbReference type="GO" id="GO:0000981">
    <property type="term" value="F:DNA-binding transcription factor activity, RNA polymerase II-specific"/>
    <property type="evidence" value="ECO:0007669"/>
    <property type="project" value="InterPro"/>
</dbReference>
<feature type="compositionally biased region" description="Low complexity" evidence="1">
    <location>
        <begin position="277"/>
        <end position="296"/>
    </location>
</feature>
<dbReference type="OrthoDB" id="39175at2759"/>
<feature type="region of interest" description="Disordered" evidence="1">
    <location>
        <begin position="220"/>
        <end position="259"/>
    </location>
</feature>
<evidence type="ECO:0000259" key="2">
    <source>
        <dbReference type="PROSITE" id="PS50048"/>
    </source>
</evidence>
<comment type="caution">
    <text evidence="3">The sequence shown here is derived from an EMBL/GenBank/DDBJ whole genome shotgun (WGS) entry which is preliminary data.</text>
</comment>
<protein>
    <recommendedName>
        <fullName evidence="2">Zn(2)-C6 fungal-type domain-containing protein</fullName>
    </recommendedName>
</protein>
<feature type="compositionally biased region" description="Low complexity" evidence="1">
    <location>
        <begin position="236"/>
        <end position="251"/>
    </location>
</feature>
<dbReference type="Gene3D" id="4.10.240.10">
    <property type="entry name" value="Zn(2)-C6 fungal-type DNA-binding domain"/>
    <property type="match status" value="1"/>
</dbReference>
<evidence type="ECO:0000256" key="1">
    <source>
        <dbReference type="SAM" id="MobiDB-lite"/>
    </source>
</evidence>
<dbReference type="CDD" id="cd00067">
    <property type="entry name" value="GAL4"/>
    <property type="match status" value="1"/>
</dbReference>
<dbReference type="SUPFAM" id="SSF57701">
    <property type="entry name" value="Zn2/Cys6 DNA-binding domain"/>
    <property type="match status" value="1"/>
</dbReference>
<dbReference type="PROSITE" id="PS50048">
    <property type="entry name" value="ZN2_CY6_FUNGAL_2"/>
    <property type="match status" value="1"/>
</dbReference>
<dbReference type="AlphaFoldDB" id="A0A9P5Z9W6"/>